<evidence type="ECO:0000313" key="12">
    <source>
        <dbReference type="Proteomes" id="UP000001031"/>
    </source>
</evidence>
<dbReference type="Pfam" id="PF00155">
    <property type="entry name" value="Aminotran_1_2"/>
    <property type="match status" value="1"/>
</dbReference>
<dbReference type="PaxDb" id="349741-Amuc_1185"/>
<protein>
    <recommendedName>
        <fullName evidence="4 9">LL-diaminopimelate aminotransferase</fullName>
        <ecNumber evidence="3 9">2.6.1.83</ecNumber>
    </recommendedName>
</protein>
<dbReference type="InterPro" id="IPR015422">
    <property type="entry name" value="PyrdxlP-dep_Trfase_small"/>
</dbReference>
<dbReference type="AlphaFoldDB" id="B2URC5"/>
<evidence type="ECO:0000313" key="11">
    <source>
        <dbReference type="EMBL" id="ACD05010.1"/>
    </source>
</evidence>
<dbReference type="GO" id="GO:0030170">
    <property type="term" value="F:pyridoxal phosphate binding"/>
    <property type="evidence" value="ECO:0007669"/>
    <property type="project" value="UniProtKB-UniRule"/>
</dbReference>
<dbReference type="NCBIfam" id="TIGR03542">
    <property type="entry name" value="DAPAT_plant"/>
    <property type="match status" value="1"/>
</dbReference>
<evidence type="ECO:0000259" key="10">
    <source>
        <dbReference type="Pfam" id="PF00155"/>
    </source>
</evidence>
<evidence type="ECO:0000256" key="6">
    <source>
        <dbReference type="ARBA" id="ARBA00022679"/>
    </source>
</evidence>
<dbReference type="InterPro" id="IPR015424">
    <property type="entry name" value="PyrdxlP-dep_Trfase"/>
</dbReference>
<dbReference type="Gene3D" id="3.90.1150.10">
    <property type="entry name" value="Aspartate Aminotransferase, domain 1"/>
    <property type="match status" value="1"/>
</dbReference>
<keyword evidence="7" id="KW-0663">Pyridoxal phosphate</keyword>
<evidence type="ECO:0000256" key="8">
    <source>
        <dbReference type="ARBA" id="ARBA00051934"/>
    </source>
</evidence>
<dbReference type="GO" id="GO:0009089">
    <property type="term" value="P:lysine biosynthetic process via diaminopimelate"/>
    <property type="evidence" value="ECO:0007669"/>
    <property type="project" value="UniProtKB-UniPathway"/>
</dbReference>
<organism evidence="11 12">
    <name type="scientific">Akkermansia muciniphila (strain ATCC BAA-835 / DSM 22959 / JCM 33894 / BCRC 81048 / CCUG 64013 / CIP 107961 / Muc)</name>
    <dbReference type="NCBI Taxonomy" id="349741"/>
    <lineage>
        <taxon>Bacteria</taxon>
        <taxon>Pseudomonadati</taxon>
        <taxon>Verrucomicrobiota</taxon>
        <taxon>Verrucomicrobiia</taxon>
        <taxon>Verrucomicrobiales</taxon>
        <taxon>Akkermansiaceae</taxon>
        <taxon>Akkermansia</taxon>
    </lineage>
</organism>
<dbReference type="InterPro" id="IPR019942">
    <property type="entry name" value="DapL/ALD1"/>
</dbReference>
<dbReference type="Proteomes" id="UP000001031">
    <property type="component" value="Chromosome"/>
</dbReference>
<name>B2URC5_AKKM8</name>
<comment type="pathway">
    <text evidence="2">Amino-acid biosynthesis; L-lysine biosynthesis via DAP pathway; LL-2,6-diaminopimelate from (S)-tetrahydrodipicolinate (aminotransferase route): step 1/1.</text>
</comment>
<dbReference type="FunFam" id="3.40.640.10:FF:000099">
    <property type="entry name" value="LL-diaminopimelate aminotransferase, chloroplastic"/>
    <property type="match status" value="1"/>
</dbReference>
<keyword evidence="5 11" id="KW-0032">Aminotransferase</keyword>
<dbReference type="STRING" id="349741.Amuc_1185"/>
<evidence type="ECO:0000256" key="5">
    <source>
        <dbReference type="ARBA" id="ARBA00022576"/>
    </source>
</evidence>
<dbReference type="InterPro" id="IPR015421">
    <property type="entry name" value="PyrdxlP-dep_Trfase_major"/>
</dbReference>
<dbReference type="GO" id="GO:0010285">
    <property type="term" value="F:L,L-diaminopimelate aminotransferase activity"/>
    <property type="evidence" value="ECO:0007669"/>
    <property type="project" value="UniProtKB-EC"/>
</dbReference>
<dbReference type="HOGENOM" id="CLU_051433_0_0_0"/>
<evidence type="ECO:0000256" key="9">
    <source>
        <dbReference type="NCBIfam" id="TIGR03542"/>
    </source>
</evidence>
<evidence type="ECO:0000256" key="1">
    <source>
        <dbReference type="ARBA" id="ARBA00001933"/>
    </source>
</evidence>
<evidence type="ECO:0000256" key="2">
    <source>
        <dbReference type="ARBA" id="ARBA00004982"/>
    </source>
</evidence>
<dbReference type="PANTHER" id="PTHR43144">
    <property type="entry name" value="AMINOTRANSFERASE"/>
    <property type="match status" value="1"/>
</dbReference>
<keyword evidence="12" id="KW-1185">Reference proteome</keyword>
<dbReference type="InterPro" id="IPR004839">
    <property type="entry name" value="Aminotransferase_I/II_large"/>
</dbReference>
<evidence type="ECO:0000256" key="3">
    <source>
        <dbReference type="ARBA" id="ARBA00013138"/>
    </source>
</evidence>
<accession>B2URC5</accession>
<dbReference type="EC" id="2.6.1.83" evidence="3 9"/>
<feature type="domain" description="Aminotransferase class I/classII large" evidence="10">
    <location>
        <begin position="160"/>
        <end position="525"/>
    </location>
</feature>
<dbReference type="UniPathway" id="UPA00034">
    <property type="reaction ID" value="UER00466"/>
</dbReference>
<dbReference type="Gene3D" id="3.40.640.10">
    <property type="entry name" value="Type I PLP-dependent aspartate aminotransferase-like (Major domain)"/>
    <property type="match status" value="1"/>
</dbReference>
<evidence type="ECO:0000256" key="7">
    <source>
        <dbReference type="ARBA" id="ARBA00022898"/>
    </source>
</evidence>
<comment type="catalytic activity">
    <reaction evidence="8">
        <text>(2S,6S)-2,6-diaminopimelate + 2-oxoglutarate = (S)-2,3,4,5-tetrahydrodipicolinate + L-glutamate + H2O + H(+)</text>
        <dbReference type="Rhea" id="RHEA:23988"/>
        <dbReference type="ChEBI" id="CHEBI:15377"/>
        <dbReference type="ChEBI" id="CHEBI:15378"/>
        <dbReference type="ChEBI" id="CHEBI:16810"/>
        <dbReference type="ChEBI" id="CHEBI:16845"/>
        <dbReference type="ChEBI" id="CHEBI:29985"/>
        <dbReference type="ChEBI" id="CHEBI:57609"/>
        <dbReference type="EC" id="2.6.1.83"/>
    </reaction>
</comment>
<dbReference type="EMBL" id="CP001071">
    <property type="protein sequence ID" value="ACD05010.1"/>
    <property type="molecule type" value="Genomic_DNA"/>
</dbReference>
<reference evidence="12" key="1">
    <citation type="journal article" date="2011" name="PLoS ONE">
        <title>The genome of Akkermansia muciniphila, a dedicated intestinal mucin degrader, and its use in exploring intestinal metagenomes.</title>
        <authorList>
            <person name="van Passel M.W."/>
            <person name="Kant R."/>
            <person name="Zoetendal E.G."/>
            <person name="Plugge C.M."/>
            <person name="Derrien M."/>
            <person name="Malfatti S.A."/>
            <person name="Chain P.S."/>
            <person name="Woyke T."/>
            <person name="Palva A."/>
            <person name="de Vos W.M."/>
            <person name="Smidt H."/>
        </authorList>
    </citation>
    <scope>NUCLEOTIDE SEQUENCE [LARGE SCALE GENOMIC DNA]</scope>
    <source>
        <strain evidence="12">ATCC BAA-835 / DSM 22959 / JCM 33894 / BCRC 81048 / CCUG 64013 / CIP 107961 / Muc</strain>
    </source>
</reference>
<comment type="cofactor">
    <cofactor evidence="1">
        <name>pyridoxal 5'-phosphate</name>
        <dbReference type="ChEBI" id="CHEBI:597326"/>
    </cofactor>
</comment>
<dbReference type="SUPFAM" id="SSF53383">
    <property type="entry name" value="PLP-dependent transferases"/>
    <property type="match status" value="1"/>
</dbReference>
<dbReference type="eggNOG" id="COG0436">
    <property type="taxonomic scope" value="Bacteria"/>
</dbReference>
<keyword evidence="6 11" id="KW-0808">Transferase</keyword>
<dbReference type="KEGG" id="amu:Amuc_1185"/>
<dbReference type="HAMAP" id="MF_01642">
    <property type="entry name" value="DapL_aminotrans_1"/>
    <property type="match status" value="1"/>
</dbReference>
<proteinExistence type="inferred from homology"/>
<evidence type="ECO:0000256" key="4">
    <source>
        <dbReference type="ARBA" id="ARBA00018052"/>
    </source>
</evidence>
<gene>
    <name evidence="11" type="ordered locus">Amuc_1185</name>
</gene>
<dbReference type="CDD" id="cd00609">
    <property type="entry name" value="AAT_like"/>
    <property type="match status" value="1"/>
</dbReference>
<sequence length="531" mass="58733">MSLEVPVSKAGLTQNGDEACRLLQGHDAPQNEEVPLLGIRLPVLRNFAGKKLRRIWQDRMSARCVDPQKGRSSRFYTAETAAGGEAAPFRDAGKDGMPERGLDSVPFRVWNEALTIKTMPNINDNFLKLQAGYLFPEIGRRVNAFAESHPEAAKRLIRCGIGDVTEPLPMAAIEAMHRAVDDLSTHERFHGYGPEQGYFWLREAIAKKAYQAHGVHVEVDEIYVSDGAKCDTGNILDIFGPGNRIAVPDPVYPVYVDTNVMAGNTGSSSPDGSYEGLVYLPCTPENNFVPQLPDEHVDLIYLCFPNNPTGAVASRNELLKWVEYARANRAIILYDSAYEAFIQDSSIPRSIFEIPGARDCAIEFRSFSKQGGFTGVRCGYVVIPKELHGYDSEGNKVSISRLWSRRTSTKFNGASYIVQRGAAALFTMEGMAQTAALISHYLGNASLLLNACRQAGMRVWGGENAPYVWVQCPDGLDSWQMFDKMLHEANVVITPGSGFGSRGEGFFRISAFNSRENVDEVCRRIHSLFAR</sequence>